<keyword evidence="4 5" id="KW-0472">Membrane</keyword>
<dbReference type="KEGG" id="pbro:HOP40_28785"/>
<evidence type="ECO:0000256" key="5">
    <source>
        <dbReference type="SAM" id="Phobius"/>
    </source>
</evidence>
<comment type="subcellular location">
    <subcellularLocation>
        <location evidence="1">Endomembrane system</location>
        <topology evidence="1">Multi-pass membrane protein</topology>
    </subcellularLocation>
</comment>
<sequence>MSTPPALQAERTALAWERTALAVLASGVLLVLRHLGAPGSGALVLGVLGLVLALLVAVLGARRSRRVLADPAAPARTAVLVAGASVVLFGGAVLVAILTGALR</sequence>
<evidence type="ECO:0000256" key="2">
    <source>
        <dbReference type="ARBA" id="ARBA00022692"/>
    </source>
</evidence>
<protein>
    <submittedName>
        <fullName evidence="7">DUF202 domain-containing protein</fullName>
    </submittedName>
</protein>
<evidence type="ECO:0000259" key="6">
    <source>
        <dbReference type="Pfam" id="PF02656"/>
    </source>
</evidence>
<dbReference type="AlphaFoldDB" id="A0A6M6JSQ5"/>
<feature type="transmembrane region" description="Helical" evidence="5">
    <location>
        <begin position="42"/>
        <end position="61"/>
    </location>
</feature>
<gene>
    <name evidence="7" type="ORF">HOP40_28785</name>
</gene>
<name>A0A6M6JSQ5_9PSEU</name>
<evidence type="ECO:0000313" key="8">
    <source>
        <dbReference type="Proteomes" id="UP000505377"/>
    </source>
</evidence>
<evidence type="ECO:0000313" key="7">
    <source>
        <dbReference type="EMBL" id="QJY49261.1"/>
    </source>
</evidence>
<dbReference type="GO" id="GO:0012505">
    <property type="term" value="C:endomembrane system"/>
    <property type="evidence" value="ECO:0007669"/>
    <property type="project" value="UniProtKB-SubCell"/>
</dbReference>
<dbReference type="Pfam" id="PF02656">
    <property type="entry name" value="DUF202"/>
    <property type="match status" value="1"/>
</dbReference>
<proteinExistence type="predicted"/>
<evidence type="ECO:0000256" key="4">
    <source>
        <dbReference type="ARBA" id="ARBA00023136"/>
    </source>
</evidence>
<reference evidence="7 8" key="1">
    <citation type="submission" date="2020-05" db="EMBL/GenBank/DDBJ databases">
        <authorList>
            <person name="Mo P."/>
        </authorList>
    </citation>
    <scope>NUCLEOTIDE SEQUENCE [LARGE SCALE GENOMIC DNA]</scope>
    <source>
        <strain evidence="7 8">Gen01</strain>
    </source>
</reference>
<evidence type="ECO:0000256" key="3">
    <source>
        <dbReference type="ARBA" id="ARBA00022989"/>
    </source>
</evidence>
<dbReference type="RefSeq" id="WP_172164618.1">
    <property type="nucleotide sequence ID" value="NZ_CP053564.1"/>
</dbReference>
<accession>A0A6M6JSQ5</accession>
<dbReference type="EMBL" id="CP053564">
    <property type="protein sequence ID" value="QJY49261.1"/>
    <property type="molecule type" value="Genomic_DNA"/>
</dbReference>
<feature type="transmembrane region" description="Helical" evidence="5">
    <location>
        <begin position="20"/>
        <end position="36"/>
    </location>
</feature>
<feature type="domain" description="DUF202" evidence="6">
    <location>
        <begin position="7"/>
        <end position="68"/>
    </location>
</feature>
<feature type="transmembrane region" description="Helical" evidence="5">
    <location>
        <begin position="73"/>
        <end position="98"/>
    </location>
</feature>
<evidence type="ECO:0000256" key="1">
    <source>
        <dbReference type="ARBA" id="ARBA00004127"/>
    </source>
</evidence>
<dbReference type="InterPro" id="IPR003807">
    <property type="entry name" value="DUF202"/>
</dbReference>
<keyword evidence="2 5" id="KW-0812">Transmembrane</keyword>
<organism evidence="7 8">
    <name type="scientific">Pseudonocardia broussonetiae</name>
    <dbReference type="NCBI Taxonomy" id="2736640"/>
    <lineage>
        <taxon>Bacteria</taxon>
        <taxon>Bacillati</taxon>
        <taxon>Actinomycetota</taxon>
        <taxon>Actinomycetes</taxon>
        <taxon>Pseudonocardiales</taxon>
        <taxon>Pseudonocardiaceae</taxon>
        <taxon>Pseudonocardia</taxon>
    </lineage>
</organism>
<dbReference type="Proteomes" id="UP000505377">
    <property type="component" value="Chromosome"/>
</dbReference>
<keyword evidence="8" id="KW-1185">Reference proteome</keyword>
<keyword evidence="3 5" id="KW-1133">Transmembrane helix</keyword>